<evidence type="ECO:0000313" key="6">
    <source>
        <dbReference type="EMBL" id="SDO91256.1"/>
    </source>
</evidence>
<dbReference type="GO" id="GO:0006302">
    <property type="term" value="P:double-strand break repair"/>
    <property type="evidence" value="ECO:0007669"/>
    <property type="project" value="InterPro"/>
</dbReference>
<dbReference type="InterPro" id="IPR038729">
    <property type="entry name" value="Rad50/SbcC_AAA"/>
</dbReference>
<comment type="subunit">
    <text evidence="2">Heterodimer of SbcC and SbcD.</text>
</comment>
<keyword evidence="6" id="KW-0269">Exonuclease</keyword>
<dbReference type="STRING" id="240303.SAMN05421677_10963"/>
<dbReference type="Gene3D" id="3.40.50.300">
    <property type="entry name" value="P-loop containing nucleotide triphosphate hydrolases"/>
    <property type="match status" value="2"/>
</dbReference>
<dbReference type="EMBL" id="FNIZ01000009">
    <property type="protein sequence ID" value="SDO91256.1"/>
    <property type="molecule type" value="Genomic_DNA"/>
</dbReference>
<dbReference type="InterPro" id="IPR027417">
    <property type="entry name" value="P-loop_NTPase"/>
</dbReference>
<evidence type="ECO:0000313" key="7">
    <source>
        <dbReference type="Proteomes" id="UP000198860"/>
    </source>
</evidence>
<feature type="coiled-coil region" evidence="4">
    <location>
        <begin position="277"/>
        <end position="341"/>
    </location>
</feature>
<reference evidence="7" key="1">
    <citation type="submission" date="2016-10" db="EMBL/GenBank/DDBJ databases">
        <authorList>
            <person name="Varghese N."/>
            <person name="Submissions S."/>
        </authorList>
    </citation>
    <scope>NUCLEOTIDE SEQUENCE [LARGE SCALE GENOMIC DNA]</scope>
    <source>
        <strain evidence="7">CGMCC 1.3703</strain>
    </source>
</reference>
<evidence type="ECO:0000256" key="4">
    <source>
        <dbReference type="SAM" id="Coils"/>
    </source>
</evidence>
<dbReference type="PANTHER" id="PTHR32114">
    <property type="entry name" value="ABC TRANSPORTER ABCH.3"/>
    <property type="match status" value="1"/>
</dbReference>
<comment type="similarity">
    <text evidence="1">Belongs to the SMC family. SbcC subfamily.</text>
</comment>
<feature type="coiled-coil region" evidence="4">
    <location>
        <begin position="196"/>
        <end position="249"/>
    </location>
</feature>
<dbReference type="Pfam" id="PF13476">
    <property type="entry name" value="AAA_23"/>
    <property type="match status" value="1"/>
</dbReference>
<keyword evidence="4" id="KW-0175">Coiled coil</keyword>
<keyword evidence="7" id="KW-1185">Reference proteome</keyword>
<dbReference type="SUPFAM" id="SSF52540">
    <property type="entry name" value="P-loop containing nucleoside triphosphate hydrolases"/>
    <property type="match status" value="1"/>
</dbReference>
<evidence type="ECO:0000256" key="2">
    <source>
        <dbReference type="ARBA" id="ARBA00011322"/>
    </source>
</evidence>
<dbReference type="Pfam" id="PF13558">
    <property type="entry name" value="SbcC_Walker_B"/>
    <property type="match status" value="1"/>
</dbReference>
<feature type="coiled-coil region" evidence="4">
    <location>
        <begin position="373"/>
        <end position="416"/>
    </location>
</feature>
<sequence length="1037" mass="121665">MKALTLTMAAFGPYRHKQVVDFTTLGEESIFLITGPTGAGKTTIFDAMCFALYGRASGSDRDQDSMRSHFADSGEPTYVEFTFELRGKTYRIVRMPKQMKKKERGEGWKEDPARADFYIIQDEEEKLVASKIKEVNEYIEEILGLDYEQFRKMIMIPQGEFRKLISENSKEREEILQRIFKTEFFAEVTDYFKKQSKALETEINQFEWKISQEKERIVWGEEADADLENEELSKVRERLNERIDHQKQMVSDEKAYVNQLQQTTDTLQNQYFESKQLLDLFEERDRLSIEHQKLEENSTAIKGLEKEYADAKQAAEVRPYEKQYEERKRELDQLCSTQKEREETYNRVKSEFHDVHEEYVKEADQQEDRDRLKEAWQQKLREKEHLEEFLKKNQGLEDLEKDMDKKRRSLSDLKETEQKIHEDTKLMKEKMKGERSLREAAYEKKQSYQNLKIRKETVERLSKEWFQLAKLRTKYQSIFKGYQEEKQTLQSIKETYEKALDDIRKHHAYTLSLHLSDGTPCPVCGSPEHPDLAGKPDEVMSEEQVDRLRERHKEAERSFEKVQDELIQVKSEGEAQRQLTESIWSDLKVEHELSEDSIEEERQTCSDEMKKILEEYNDLKEKIEAIQTIEKKVDQMDQHLESLKKEKDALQQTINDQQQEQTKRKTELETLKENVSSTTDHPGELVEEAAKLENLYKNADKKWKDIQSLYQRKRDEWQKIQTSVEEGQNYLDQGKKALEQRKTEFDQTLVQFSFESVEEYQSAIRAPQKMEQMINEIQQYQQRVHVVNERLEELNQKLKEKERPELNAVQEKLEEMQEKLNAQREVVNHLNVSLQQNESIRENIRALVEEQGELAAKYYDIAELAQIANGDNHLRLSLERYVLASYLDEILIQANLRLDQMTDHRYQLIRSDSIAKRGAQSGLDLEVIDHHTGQQRSVRTLSGGEGFKTSLSLALGMADVVQAHAGGVQLDTLFIDEGFGTLDDLSLEQAIGCLRSLQDGNRMLGIISHVQQLKEEIPAKLQIDAGPEGSKVEFVFQ</sequence>
<dbReference type="PANTHER" id="PTHR32114:SF2">
    <property type="entry name" value="ABC TRANSPORTER ABCH.3"/>
    <property type="match status" value="1"/>
</dbReference>
<dbReference type="RefSeq" id="WP_089652522.1">
    <property type="nucleotide sequence ID" value="NZ_FNIZ01000009.1"/>
</dbReference>
<dbReference type="Proteomes" id="UP000198860">
    <property type="component" value="Unassembled WGS sequence"/>
</dbReference>
<feature type="coiled-coil region" evidence="4">
    <location>
        <begin position="538"/>
        <end position="674"/>
    </location>
</feature>
<keyword evidence="6" id="KW-0540">Nuclease</keyword>
<dbReference type="GO" id="GO:0016887">
    <property type="term" value="F:ATP hydrolysis activity"/>
    <property type="evidence" value="ECO:0007669"/>
    <property type="project" value="InterPro"/>
</dbReference>
<organism evidence="6 7">
    <name type="scientific">Halobacillus aidingensis</name>
    <dbReference type="NCBI Taxonomy" id="240303"/>
    <lineage>
        <taxon>Bacteria</taxon>
        <taxon>Bacillati</taxon>
        <taxon>Bacillota</taxon>
        <taxon>Bacilli</taxon>
        <taxon>Bacillales</taxon>
        <taxon>Bacillaceae</taxon>
        <taxon>Halobacillus</taxon>
    </lineage>
</organism>
<accession>A0A1H0NFB0</accession>
<evidence type="ECO:0000256" key="1">
    <source>
        <dbReference type="ARBA" id="ARBA00006930"/>
    </source>
</evidence>
<feature type="coiled-coil region" evidence="4">
    <location>
        <begin position="770"/>
        <end position="850"/>
    </location>
</feature>
<protein>
    <recommendedName>
        <fullName evidence="3">Nuclease SbcCD subunit C</fullName>
    </recommendedName>
</protein>
<feature type="domain" description="Rad50/SbcC-type AAA" evidence="5">
    <location>
        <begin position="6"/>
        <end position="244"/>
    </location>
</feature>
<name>A0A1H0NFB0_HALAD</name>
<evidence type="ECO:0000256" key="3">
    <source>
        <dbReference type="ARBA" id="ARBA00013368"/>
    </source>
</evidence>
<dbReference type="OrthoDB" id="9795626at2"/>
<proteinExistence type="inferred from homology"/>
<evidence type="ECO:0000259" key="5">
    <source>
        <dbReference type="Pfam" id="PF13476"/>
    </source>
</evidence>
<dbReference type="GO" id="GO:0004527">
    <property type="term" value="F:exonuclease activity"/>
    <property type="evidence" value="ECO:0007669"/>
    <property type="project" value="UniProtKB-KW"/>
</dbReference>
<dbReference type="AlphaFoldDB" id="A0A1H0NFB0"/>
<gene>
    <name evidence="6" type="ORF">SAMN05421677_10963</name>
</gene>
<keyword evidence="6" id="KW-0378">Hydrolase</keyword>